<gene>
    <name evidence="1" type="ORF">FYJ45_24485</name>
</gene>
<reference evidence="1 2" key="1">
    <citation type="submission" date="2019-08" db="EMBL/GenBank/DDBJ databases">
        <title>In-depth cultivation of the pig gut microbiome towards novel bacterial diversity and tailored functional studies.</title>
        <authorList>
            <person name="Wylensek D."/>
            <person name="Hitch T.C.A."/>
            <person name="Clavel T."/>
        </authorList>
    </citation>
    <scope>NUCLEOTIDE SEQUENCE [LARGE SCALE GENOMIC DNA]</scope>
    <source>
        <strain evidence="1 2">WCA-389-WT-23B</strain>
    </source>
</reference>
<sequence>MAIGKNFFSRMFGKLNIDRSGPGYSLKVSYEAFGKRLDKAQDALDAQVWQDIQRYMPMDTGTLIAETDTLNKSTRGEVYLYPPDSDYGHYQYEGELYVDPVYGKGAFYDPEYGYWSRPGVKKVPSGKPIFYGRESAEAHWDEAAEKNHAKSWLAVARRAMKGD</sequence>
<keyword evidence="2" id="KW-1185">Reference proteome</keyword>
<organism evidence="1 2">
    <name type="scientific">Eisenbergiella porci</name>
    <dbReference type="NCBI Taxonomy" id="2652274"/>
    <lineage>
        <taxon>Bacteria</taxon>
        <taxon>Bacillati</taxon>
        <taxon>Bacillota</taxon>
        <taxon>Clostridia</taxon>
        <taxon>Lachnospirales</taxon>
        <taxon>Lachnospiraceae</taxon>
        <taxon>Eisenbergiella</taxon>
    </lineage>
</organism>
<dbReference type="AlphaFoldDB" id="A0A6N7W7N1"/>
<dbReference type="GeneID" id="86056163"/>
<dbReference type="Proteomes" id="UP000436047">
    <property type="component" value="Unassembled WGS sequence"/>
</dbReference>
<name>A0A6N7W7N1_9FIRM</name>
<evidence type="ECO:0008006" key="3">
    <source>
        <dbReference type="Google" id="ProtNLM"/>
    </source>
</evidence>
<dbReference type="EMBL" id="VUMI01000061">
    <property type="protein sequence ID" value="MSS91276.1"/>
    <property type="molecule type" value="Genomic_DNA"/>
</dbReference>
<accession>A0A6N7W7N1</accession>
<evidence type="ECO:0000313" key="2">
    <source>
        <dbReference type="Proteomes" id="UP000436047"/>
    </source>
</evidence>
<comment type="caution">
    <text evidence="1">The sequence shown here is derived from an EMBL/GenBank/DDBJ whole genome shotgun (WGS) entry which is preliminary data.</text>
</comment>
<proteinExistence type="predicted"/>
<protein>
    <recommendedName>
        <fullName evidence="3">Minor capsid protein</fullName>
    </recommendedName>
</protein>
<dbReference type="RefSeq" id="WP_154467613.1">
    <property type="nucleotide sequence ID" value="NZ_VUMI01000061.1"/>
</dbReference>
<evidence type="ECO:0000313" key="1">
    <source>
        <dbReference type="EMBL" id="MSS91276.1"/>
    </source>
</evidence>